<dbReference type="InterPro" id="IPR025110">
    <property type="entry name" value="AMP-bd_C"/>
</dbReference>
<dbReference type="RefSeq" id="WP_062192580.1">
    <property type="nucleotide sequence ID" value="NZ_DF967965.1"/>
</dbReference>
<keyword evidence="3" id="KW-0436">Ligase</keyword>
<dbReference type="PROSITE" id="PS00455">
    <property type="entry name" value="AMP_BINDING"/>
    <property type="match status" value="1"/>
</dbReference>
<dbReference type="InterPro" id="IPR020845">
    <property type="entry name" value="AMP-binding_CS"/>
</dbReference>
<gene>
    <name evidence="3" type="ORF">DEQ80_09815</name>
</gene>
<dbReference type="PANTHER" id="PTHR43767:SF12">
    <property type="entry name" value="AMP-DEPENDENT SYNTHETASE AND LIGASE"/>
    <property type="match status" value="1"/>
</dbReference>
<dbReference type="Proteomes" id="UP000264141">
    <property type="component" value="Unassembled WGS sequence"/>
</dbReference>
<comment type="caution">
    <text evidence="3">The sequence shown here is derived from an EMBL/GenBank/DDBJ whole genome shotgun (WGS) entry which is preliminary data.</text>
</comment>
<accession>A0A3D1JI10</accession>
<dbReference type="InterPro" id="IPR042099">
    <property type="entry name" value="ANL_N_sf"/>
</dbReference>
<dbReference type="PANTHER" id="PTHR43767">
    <property type="entry name" value="LONG-CHAIN-FATTY-ACID--COA LIGASE"/>
    <property type="match status" value="1"/>
</dbReference>
<evidence type="ECO:0000313" key="3">
    <source>
        <dbReference type="EMBL" id="HCE18142.1"/>
    </source>
</evidence>
<protein>
    <submittedName>
        <fullName evidence="3">Long-chain fatty acid--CoA ligase</fullName>
    </submittedName>
</protein>
<reference evidence="3 4" key="1">
    <citation type="journal article" date="2018" name="Nat. Biotechnol.">
        <title>A standardized bacterial taxonomy based on genome phylogeny substantially revises the tree of life.</title>
        <authorList>
            <person name="Parks D.H."/>
            <person name="Chuvochina M."/>
            <person name="Waite D.W."/>
            <person name="Rinke C."/>
            <person name="Skarshewski A."/>
            <person name="Chaumeil P.A."/>
            <person name="Hugenholtz P."/>
        </authorList>
    </citation>
    <scope>NUCLEOTIDE SEQUENCE [LARGE SCALE GENOMIC DNA]</scope>
    <source>
        <strain evidence="3">UBA8781</strain>
    </source>
</reference>
<dbReference type="Gene3D" id="3.40.50.12780">
    <property type="entry name" value="N-terminal domain of ligase-like"/>
    <property type="match status" value="1"/>
</dbReference>
<evidence type="ECO:0000259" key="2">
    <source>
        <dbReference type="Pfam" id="PF13193"/>
    </source>
</evidence>
<feature type="domain" description="AMP-binding enzyme C-terminal" evidence="2">
    <location>
        <begin position="462"/>
        <end position="537"/>
    </location>
</feature>
<dbReference type="InterPro" id="IPR050237">
    <property type="entry name" value="ATP-dep_AMP-bd_enzyme"/>
</dbReference>
<dbReference type="InterPro" id="IPR000873">
    <property type="entry name" value="AMP-dep_synth/lig_dom"/>
</dbReference>
<organism evidence="3 4">
    <name type="scientific">Anaerolinea thermolimosa</name>
    <dbReference type="NCBI Taxonomy" id="229919"/>
    <lineage>
        <taxon>Bacteria</taxon>
        <taxon>Bacillati</taxon>
        <taxon>Chloroflexota</taxon>
        <taxon>Anaerolineae</taxon>
        <taxon>Anaerolineales</taxon>
        <taxon>Anaerolineaceae</taxon>
        <taxon>Anaerolinea</taxon>
    </lineage>
</organism>
<dbReference type="SUPFAM" id="SSF56801">
    <property type="entry name" value="Acetyl-CoA synthetase-like"/>
    <property type="match status" value="1"/>
</dbReference>
<evidence type="ECO:0000259" key="1">
    <source>
        <dbReference type="Pfam" id="PF00501"/>
    </source>
</evidence>
<name>A0A3D1JI10_9CHLR</name>
<dbReference type="STRING" id="229919.GCA_001050195_01843"/>
<dbReference type="Gene3D" id="3.30.300.30">
    <property type="match status" value="1"/>
</dbReference>
<dbReference type="Pfam" id="PF13193">
    <property type="entry name" value="AMP-binding_C"/>
    <property type="match status" value="1"/>
</dbReference>
<evidence type="ECO:0000313" key="4">
    <source>
        <dbReference type="Proteomes" id="UP000264141"/>
    </source>
</evidence>
<dbReference type="CDD" id="cd05936">
    <property type="entry name" value="FC-FACS_FadD_like"/>
    <property type="match status" value="1"/>
</dbReference>
<feature type="domain" description="AMP-dependent synthetase/ligase" evidence="1">
    <location>
        <begin position="31"/>
        <end position="412"/>
    </location>
</feature>
<proteinExistence type="predicted"/>
<dbReference type="OrthoDB" id="9781737at2"/>
<dbReference type="EMBL" id="DPBP01000037">
    <property type="protein sequence ID" value="HCE18142.1"/>
    <property type="molecule type" value="Genomic_DNA"/>
</dbReference>
<dbReference type="Pfam" id="PF00501">
    <property type="entry name" value="AMP-binding"/>
    <property type="match status" value="1"/>
</dbReference>
<dbReference type="GO" id="GO:0016877">
    <property type="term" value="F:ligase activity, forming carbon-sulfur bonds"/>
    <property type="evidence" value="ECO:0007669"/>
    <property type="project" value="UniProtKB-ARBA"/>
</dbReference>
<sequence>MDVERPWLRKYDAGVPYHLEYPPLRVFDFLDQAAVRFPDQICTDFEGKTITYREMSRLTDRLADGLVQLGLKMGERVGIMMPNLPQFVLAFYAVLKAGGIVVALNPHYRAREVQFHLQDAGVTMLLAMTHSEEIVKEVRESTALRMVIWSELEDADRMSAWLEDEEQYPRSDAECSLQEAVCMGKFTHASSLITRDSPAVFQYSGGTTGIPKAAIGLHRNLVANTVQFRHWLAGLRDGEETVLLAIPLYHVYGMVVGMSVGVMMAARLVLVADPRDLTGLLEKIHTRRASFFPGVPAMYAAINRHPDILAGRFDLRSIRACISGSAPLLEEVRIRFEELTGARLMEGYGLSEAPTATHCNPMLGEKRAGSIGLPLPDVDCRIVDLEDDRRDLPAGESGELLIRGPQVMWGYHNRPEETVNTLRDGWLYTGDIARMDSDGYFYILDRKKDLIKVSGFQVWPREVEEVVAQHPGVLEVAAAGIPHPLRGEAVKVWIVPRPGSELDPGEIISWCGRALVYYKVPVEVEFRESLPRTGVGKILRRELIWQHLQKNP</sequence>
<dbReference type="AlphaFoldDB" id="A0A3D1JI10"/>
<dbReference type="InterPro" id="IPR045851">
    <property type="entry name" value="AMP-bd_C_sf"/>
</dbReference>